<sequence>MKAVIRRSWLGLEQRCYSRSMAAGNDFVLRCPPHAAGQQQWLPEHCPRRSLRLPAFRPQPEKYLGGGRKETCT</sequence>
<gene>
    <name evidence="1" type="primary">jg18185</name>
    <name evidence="1" type="ORF">PAEG_LOCUS11801</name>
</gene>
<name>A0A8S4RDU2_9NEOP</name>
<reference evidence="1" key="1">
    <citation type="submission" date="2022-03" db="EMBL/GenBank/DDBJ databases">
        <authorList>
            <person name="Lindestad O."/>
        </authorList>
    </citation>
    <scope>NUCLEOTIDE SEQUENCE</scope>
</reference>
<protein>
    <submittedName>
        <fullName evidence="1">Jg18185 protein</fullName>
    </submittedName>
</protein>
<keyword evidence="2" id="KW-1185">Reference proteome</keyword>
<proteinExistence type="predicted"/>
<evidence type="ECO:0000313" key="1">
    <source>
        <dbReference type="EMBL" id="CAH2233880.1"/>
    </source>
</evidence>
<dbReference type="Proteomes" id="UP000838756">
    <property type="component" value="Unassembled WGS sequence"/>
</dbReference>
<organism evidence="1 2">
    <name type="scientific">Pararge aegeria aegeria</name>
    <dbReference type="NCBI Taxonomy" id="348720"/>
    <lineage>
        <taxon>Eukaryota</taxon>
        <taxon>Metazoa</taxon>
        <taxon>Ecdysozoa</taxon>
        <taxon>Arthropoda</taxon>
        <taxon>Hexapoda</taxon>
        <taxon>Insecta</taxon>
        <taxon>Pterygota</taxon>
        <taxon>Neoptera</taxon>
        <taxon>Endopterygota</taxon>
        <taxon>Lepidoptera</taxon>
        <taxon>Glossata</taxon>
        <taxon>Ditrysia</taxon>
        <taxon>Papilionoidea</taxon>
        <taxon>Nymphalidae</taxon>
        <taxon>Satyrinae</taxon>
        <taxon>Satyrini</taxon>
        <taxon>Parargina</taxon>
        <taxon>Pararge</taxon>
    </lineage>
</organism>
<accession>A0A8S4RDU2</accession>
<dbReference type="EMBL" id="CAKXAJ010025013">
    <property type="protein sequence ID" value="CAH2233880.1"/>
    <property type="molecule type" value="Genomic_DNA"/>
</dbReference>
<comment type="caution">
    <text evidence="1">The sequence shown here is derived from an EMBL/GenBank/DDBJ whole genome shotgun (WGS) entry which is preliminary data.</text>
</comment>
<evidence type="ECO:0000313" key="2">
    <source>
        <dbReference type="Proteomes" id="UP000838756"/>
    </source>
</evidence>
<dbReference type="AlphaFoldDB" id="A0A8S4RDU2"/>